<evidence type="ECO:0000256" key="1">
    <source>
        <dbReference type="SAM" id="MobiDB-lite"/>
    </source>
</evidence>
<name>A0A6J7LEV8_9ZZZZ</name>
<evidence type="ECO:0000313" key="2">
    <source>
        <dbReference type="EMBL" id="CAB4966225.1"/>
    </source>
</evidence>
<sequence length="96" mass="10691">MSEGPPQRVATLLANERRRTSRFAPDIPIHEIQSGDEPGQVSLRKLNARIMKFPRVLRPEEVTSLRKRLEAVSSSPIPIPKGPLPKGTKMPKGMRG</sequence>
<accession>A0A6J7LEV8</accession>
<dbReference type="InterPro" id="IPR025445">
    <property type="entry name" value="DUF4191"/>
</dbReference>
<gene>
    <name evidence="2" type="ORF">UFOPK3773_02496</name>
</gene>
<dbReference type="EMBL" id="CAFBNF010000439">
    <property type="protein sequence ID" value="CAB4966225.1"/>
    <property type="molecule type" value="Genomic_DNA"/>
</dbReference>
<dbReference type="AlphaFoldDB" id="A0A6J7LEV8"/>
<proteinExistence type="predicted"/>
<reference evidence="2" key="1">
    <citation type="submission" date="2020-05" db="EMBL/GenBank/DDBJ databases">
        <authorList>
            <person name="Chiriac C."/>
            <person name="Salcher M."/>
            <person name="Ghai R."/>
            <person name="Kavagutti S V."/>
        </authorList>
    </citation>
    <scope>NUCLEOTIDE SEQUENCE</scope>
</reference>
<dbReference type="Pfam" id="PF13829">
    <property type="entry name" value="DUF4191"/>
    <property type="match status" value="1"/>
</dbReference>
<protein>
    <submittedName>
        <fullName evidence="2">Unannotated protein</fullName>
    </submittedName>
</protein>
<feature type="region of interest" description="Disordered" evidence="1">
    <location>
        <begin position="73"/>
        <end position="96"/>
    </location>
</feature>
<organism evidence="2">
    <name type="scientific">freshwater metagenome</name>
    <dbReference type="NCBI Taxonomy" id="449393"/>
    <lineage>
        <taxon>unclassified sequences</taxon>
        <taxon>metagenomes</taxon>
        <taxon>ecological metagenomes</taxon>
    </lineage>
</organism>